<dbReference type="InterPro" id="IPR050649">
    <property type="entry name" value="Paired_Homeobox_TFs"/>
</dbReference>
<dbReference type="PROSITE" id="PS50071">
    <property type="entry name" value="HOMEOBOX_2"/>
    <property type="match status" value="1"/>
</dbReference>
<organism evidence="10 11">
    <name type="scientific">Teladorsagia circumcincta</name>
    <name type="common">Brown stomach worm</name>
    <name type="synonym">Ostertagia circumcincta</name>
    <dbReference type="NCBI Taxonomy" id="45464"/>
    <lineage>
        <taxon>Eukaryota</taxon>
        <taxon>Metazoa</taxon>
        <taxon>Ecdysozoa</taxon>
        <taxon>Nematoda</taxon>
        <taxon>Chromadorea</taxon>
        <taxon>Rhabditida</taxon>
        <taxon>Rhabditina</taxon>
        <taxon>Rhabditomorpha</taxon>
        <taxon>Strongyloidea</taxon>
        <taxon>Trichostrongylidae</taxon>
        <taxon>Teladorsagia</taxon>
    </lineage>
</organism>
<comment type="similarity">
    <text evidence="2">Belongs to the paired homeobox family.</text>
</comment>
<evidence type="ECO:0000256" key="3">
    <source>
        <dbReference type="ARBA" id="ARBA00023125"/>
    </source>
</evidence>
<dbReference type="Proteomes" id="UP000230423">
    <property type="component" value="Unassembled WGS sequence"/>
</dbReference>
<dbReference type="GO" id="GO:0005634">
    <property type="term" value="C:nucleus"/>
    <property type="evidence" value="ECO:0007669"/>
    <property type="project" value="UniProtKB-SubCell"/>
</dbReference>
<keyword evidence="3 6" id="KW-0238">DNA-binding</keyword>
<dbReference type="InterPro" id="IPR009057">
    <property type="entry name" value="Homeodomain-like_sf"/>
</dbReference>
<dbReference type="GO" id="GO:0000981">
    <property type="term" value="F:DNA-binding transcription factor activity, RNA polymerase II-specific"/>
    <property type="evidence" value="ECO:0007669"/>
    <property type="project" value="InterPro"/>
</dbReference>
<dbReference type="OrthoDB" id="6159439at2759"/>
<comment type="subcellular location">
    <subcellularLocation>
        <location evidence="1 6 7">Nucleus</location>
    </subcellularLocation>
</comment>
<dbReference type="PROSITE" id="PS00027">
    <property type="entry name" value="HOMEOBOX_1"/>
    <property type="match status" value="1"/>
</dbReference>
<feature type="signal peptide" evidence="8">
    <location>
        <begin position="1"/>
        <end position="23"/>
    </location>
</feature>
<evidence type="ECO:0000256" key="8">
    <source>
        <dbReference type="SAM" id="SignalP"/>
    </source>
</evidence>
<dbReference type="PANTHER" id="PTHR24329">
    <property type="entry name" value="HOMEOBOX PROTEIN ARISTALESS"/>
    <property type="match status" value="1"/>
</dbReference>
<name>A0A2G9V5S0_TELCI</name>
<evidence type="ECO:0000256" key="2">
    <source>
        <dbReference type="ARBA" id="ARBA00005733"/>
    </source>
</evidence>
<feature type="DNA-binding region" description="Homeobox" evidence="6">
    <location>
        <begin position="179"/>
        <end position="238"/>
    </location>
</feature>
<dbReference type="PANTHER" id="PTHR24329:SF577">
    <property type="entry name" value="HOMEOBOX PROTEIN UNC-42"/>
    <property type="match status" value="1"/>
</dbReference>
<dbReference type="Gene3D" id="1.10.10.60">
    <property type="entry name" value="Homeodomain-like"/>
    <property type="match status" value="1"/>
</dbReference>
<evidence type="ECO:0000313" key="11">
    <source>
        <dbReference type="Proteomes" id="UP000230423"/>
    </source>
</evidence>
<dbReference type="Pfam" id="PF00046">
    <property type="entry name" value="Homeodomain"/>
    <property type="match status" value="1"/>
</dbReference>
<evidence type="ECO:0000256" key="1">
    <source>
        <dbReference type="ARBA" id="ARBA00004123"/>
    </source>
</evidence>
<keyword evidence="11" id="KW-1185">Reference proteome</keyword>
<protein>
    <submittedName>
        <fullName evidence="10">Homeobox domain protein</fullName>
    </submittedName>
</protein>
<evidence type="ECO:0000256" key="5">
    <source>
        <dbReference type="ARBA" id="ARBA00023242"/>
    </source>
</evidence>
<sequence>MSKSEVLQVFLSNLIAWLPVVERQQYTLPPWMRAQVYHDLFKKLNHSQEWSSALATAALYEAMWPMNPRDTATFMKLAKKMSFQKTDRREVTVKVREALESAVQARATWPDNKGKDLGVALHDFTAYYGSPLDTVSASLRPLGDNTSSEGAFKKIKAESVTSSGVFSSSLSGIPSTPARRRHRTTFTQEQLAELDSAFQKSHYPDIYVREELARITKLNEARIQVWFQNRRAKHRKQEKQLNKTLNPHQAIFAANPASNIMRQGMYPSPLGNPRDSFWYPSYPRQMPYPTATPPYSANSFTNPITNFSPSITQFSSDEDFYQKSLALRMSCQPTSANIANLNYPQS</sequence>
<dbReference type="InterPro" id="IPR001356">
    <property type="entry name" value="HD"/>
</dbReference>
<evidence type="ECO:0000256" key="6">
    <source>
        <dbReference type="PROSITE-ProRule" id="PRU00108"/>
    </source>
</evidence>
<accession>A0A2G9V5S0</accession>
<dbReference type="EMBL" id="KZ344985">
    <property type="protein sequence ID" value="PIO77835.1"/>
    <property type="molecule type" value="Genomic_DNA"/>
</dbReference>
<proteinExistence type="inferred from homology"/>
<dbReference type="GO" id="GO:0007399">
    <property type="term" value="P:nervous system development"/>
    <property type="evidence" value="ECO:0007669"/>
    <property type="project" value="UniProtKB-ARBA"/>
</dbReference>
<evidence type="ECO:0000256" key="4">
    <source>
        <dbReference type="ARBA" id="ARBA00023155"/>
    </source>
</evidence>
<dbReference type="GO" id="GO:0000977">
    <property type="term" value="F:RNA polymerase II transcription regulatory region sequence-specific DNA binding"/>
    <property type="evidence" value="ECO:0007669"/>
    <property type="project" value="TreeGrafter"/>
</dbReference>
<evidence type="ECO:0000256" key="7">
    <source>
        <dbReference type="RuleBase" id="RU000682"/>
    </source>
</evidence>
<reference evidence="10 11" key="1">
    <citation type="submission" date="2015-09" db="EMBL/GenBank/DDBJ databases">
        <title>Draft genome of the parasitic nematode Teladorsagia circumcincta isolate WARC Sus (inbred).</title>
        <authorList>
            <person name="Mitreva M."/>
        </authorList>
    </citation>
    <scope>NUCLEOTIDE SEQUENCE [LARGE SCALE GENOMIC DNA]</scope>
    <source>
        <strain evidence="10 11">S</strain>
    </source>
</reference>
<keyword evidence="4 6" id="KW-0371">Homeobox</keyword>
<dbReference type="SMART" id="SM00389">
    <property type="entry name" value="HOX"/>
    <property type="match status" value="1"/>
</dbReference>
<feature type="chain" id="PRO_5013728825" evidence="8">
    <location>
        <begin position="24"/>
        <end position="346"/>
    </location>
</feature>
<dbReference type="AlphaFoldDB" id="A0A2G9V5S0"/>
<gene>
    <name evidence="10" type="ORF">TELCIR_00014</name>
</gene>
<dbReference type="CDD" id="cd00086">
    <property type="entry name" value="homeodomain"/>
    <property type="match status" value="1"/>
</dbReference>
<keyword evidence="8" id="KW-0732">Signal</keyword>
<dbReference type="InterPro" id="IPR017970">
    <property type="entry name" value="Homeobox_CS"/>
</dbReference>
<evidence type="ECO:0000259" key="9">
    <source>
        <dbReference type="PROSITE" id="PS50071"/>
    </source>
</evidence>
<evidence type="ECO:0000313" key="10">
    <source>
        <dbReference type="EMBL" id="PIO77835.1"/>
    </source>
</evidence>
<keyword evidence="5 6" id="KW-0539">Nucleus</keyword>
<dbReference type="FunFam" id="1.10.10.60:FF:000138">
    <property type="entry name" value="Homeobox protein prophet of Pit-1"/>
    <property type="match status" value="1"/>
</dbReference>
<feature type="domain" description="Homeobox" evidence="9">
    <location>
        <begin position="177"/>
        <end position="237"/>
    </location>
</feature>
<dbReference type="SUPFAM" id="SSF46689">
    <property type="entry name" value="Homeodomain-like"/>
    <property type="match status" value="1"/>
</dbReference>